<dbReference type="EMBL" id="AJWK01004276">
    <property type="status" value="NOT_ANNOTATED_CDS"/>
    <property type="molecule type" value="Genomic_DNA"/>
</dbReference>
<feature type="compositionally biased region" description="Polar residues" evidence="7">
    <location>
        <begin position="669"/>
        <end position="696"/>
    </location>
</feature>
<dbReference type="Gene3D" id="1.20.900.10">
    <property type="entry name" value="Dbl homology (DH) domain"/>
    <property type="match status" value="1"/>
</dbReference>
<name>A0A1B0CAU8_LUTLO</name>
<proteinExistence type="predicted"/>
<feature type="compositionally biased region" description="Polar residues" evidence="7">
    <location>
        <begin position="476"/>
        <end position="496"/>
    </location>
</feature>
<dbReference type="PANTHER" id="PTHR13944:SF21">
    <property type="entry name" value="CYSTS, ISOFORM C"/>
    <property type="match status" value="1"/>
</dbReference>
<evidence type="ECO:0000256" key="7">
    <source>
        <dbReference type="SAM" id="MobiDB-lite"/>
    </source>
</evidence>
<evidence type="ECO:0000313" key="10">
    <source>
        <dbReference type="EnsemblMetazoa" id="LLOJ001160-PA"/>
    </source>
</evidence>
<evidence type="ECO:0000259" key="8">
    <source>
        <dbReference type="PROSITE" id="PS50003"/>
    </source>
</evidence>
<dbReference type="EMBL" id="AJWK01004275">
    <property type="status" value="NOT_ANNOTATED_CDS"/>
    <property type="molecule type" value="Genomic_DNA"/>
</dbReference>
<dbReference type="SMART" id="SM00325">
    <property type="entry name" value="RhoGEF"/>
    <property type="match status" value="1"/>
</dbReference>
<dbReference type="SMART" id="SM00233">
    <property type="entry name" value="PH"/>
    <property type="match status" value="1"/>
</dbReference>
<keyword evidence="4" id="KW-0863">Zinc-finger</keyword>
<feature type="coiled-coil region" evidence="6">
    <location>
        <begin position="545"/>
        <end position="622"/>
    </location>
</feature>
<dbReference type="InterPro" id="IPR000219">
    <property type="entry name" value="DH_dom"/>
</dbReference>
<dbReference type="SUPFAM" id="SSF48065">
    <property type="entry name" value="DBL homology domain (DH-domain)"/>
    <property type="match status" value="1"/>
</dbReference>
<sequence length="807" mass="91609">MFPCLPELIELHTGFLRKLKMKQREHHIVDSIVDIMLDFFSGLSATRLKNAYGEFCSNHRSATDTFKRYTMEDHTFSEWHKHCQANPLLKKKGIPECILFVTQRLTKYPLLIDPLLKSSREDKIEQEKLQKAMSLVKEILVDVDARVAEKEREERQLSIFKKIEAKSYAIYKDEKFKKSDIISANRKLKFEGVATLMQGRSKMQTVLVVVLSDCLFFLQDNSNKYTFFTPENKAGVVSLQKLLIREKAGTESRGIYIISSNPTYPEMYELKVQNPKDKNTWIQAIRAAVLNCPSDELEPDMSLEQKQKIIDARQANVREIIYKLRQKDLEQAMILEEKLALQMSLWLDGQNAGECVGHPGLGADEFLANFGSYRELVTDDCDTIEIWKRVLYTVQEVGQLAATLYSAATGLPLSRSFSSVGEKYSEMYISPTLPKRAETFGGFDERRNKQSSHPWRDAVLSTLPTAVIGQKRDSMTSEVDTTTLSPSSQNSKCSSDNVSMKDHNFAALQVSHNLHTLLCIISQQMTTIQSLQAQLMSYKDTSKNLYRHNDQLEEVRNLLDKLQEQKTEFMRYEKQRVTELDERDHRQKEELKKEWQNIRAEQEDIKQQREQLYRKMEILSNQGLLLSPNVALPVPGHVNLPDDGHSTPHGKDHDSHLDGVDRRKDKWRSSSISKTHPVTLLSATNAQKSGQTSVKQQLPLKLSSLTSTKSSTERTSMSSSALTSPPSSNSANVTQMFPLKLADKKVPATSSANSNHSRTGSSPAAIQQPLLHHGNPALKTNTYPKIPERHRLRSTDGAFTSNSSGQQ</sequence>
<dbReference type="Proteomes" id="UP000092461">
    <property type="component" value="Unassembled WGS sequence"/>
</dbReference>
<evidence type="ECO:0000256" key="4">
    <source>
        <dbReference type="ARBA" id="ARBA00022771"/>
    </source>
</evidence>
<dbReference type="GO" id="GO:0005737">
    <property type="term" value="C:cytoplasm"/>
    <property type="evidence" value="ECO:0007669"/>
    <property type="project" value="UniProtKB-SubCell"/>
</dbReference>
<evidence type="ECO:0000313" key="11">
    <source>
        <dbReference type="Proteomes" id="UP000092461"/>
    </source>
</evidence>
<feature type="compositionally biased region" description="Polar residues" evidence="7">
    <location>
        <begin position="797"/>
        <end position="807"/>
    </location>
</feature>
<evidence type="ECO:0000256" key="5">
    <source>
        <dbReference type="ARBA" id="ARBA00023054"/>
    </source>
</evidence>
<feature type="compositionally biased region" description="Low complexity" evidence="7">
    <location>
        <begin position="698"/>
        <end position="732"/>
    </location>
</feature>
<dbReference type="VEuPathDB" id="VectorBase:LLONM1_010044"/>
<dbReference type="GO" id="GO:0035023">
    <property type="term" value="P:regulation of Rho protein signal transduction"/>
    <property type="evidence" value="ECO:0007669"/>
    <property type="project" value="TreeGrafter"/>
</dbReference>
<keyword evidence="5 6" id="KW-0175">Coiled coil</keyword>
<dbReference type="VEuPathDB" id="VectorBase:LLOJ001160"/>
<feature type="region of interest" description="Disordered" evidence="7">
    <location>
        <begin position="636"/>
        <end position="732"/>
    </location>
</feature>
<keyword evidence="3" id="KW-0597">Phosphoprotein</keyword>
<evidence type="ECO:0000256" key="2">
    <source>
        <dbReference type="ARBA" id="ARBA00022490"/>
    </source>
</evidence>
<dbReference type="InterPro" id="IPR011993">
    <property type="entry name" value="PH-like_dom_sf"/>
</dbReference>
<keyword evidence="4" id="KW-0479">Metal-binding</keyword>
<dbReference type="InterPro" id="IPR001849">
    <property type="entry name" value="PH_domain"/>
</dbReference>
<organism evidence="10 11">
    <name type="scientific">Lutzomyia longipalpis</name>
    <name type="common">Sand fly</name>
    <dbReference type="NCBI Taxonomy" id="7200"/>
    <lineage>
        <taxon>Eukaryota</taxon>
        <taxon>Metazoa</taxon>
        <taxon>Ecdysozoa</taxon>
        <taxon>Arthropoda</taxon>
        <taxon>Hexapoda</taxon>
        <taxon>Insecta</taxon>
        <taxon>Pterygota</taxon>
        <taxon>Neoptera</taxon>
        <taxon>Endopterygota</taxon>
        <taxon>Diptera</taxon>
        <taxon>Nematocera</taxon>
        <taxon>Psychodoidea</taxon>
        <taxon>Psychodidae</taxon>
        <taxon>Lutzomyia</taxon>
        <taxon>Lutzomyia</taxon>
    </lineage>
</organism>
<feature type="compositionally biased region" description="Basic and acidic residues" evidence="7">
    <location>
        <begin position="640"/>
        <end position="668"/>
    </location>
</feature>
<dbReference type="PROSITE" id="PS50003">
    <property type="entry name" value="PH_DOMAIN"/>
    <property type="match status" value="1"/>
</dbReference>
<feature type="region of interest" description="Disordered" evidence="7">
    <location>
        <begin position="472"/>
        <end position="496"/>
    </location>
</feature>
<dbReference type="PROSITE" id="PS50010">
    <property type="entry name" value="DH_2"/>
    <property type="match status" value="1"/>
</dbReference>
<reference evidence="10" key="1">
    <citation type="submission" date="2020-05" db="UniProtKB">
        <authorList>
            <consortium name="EnsemblMetazoa"/>
        </authorList>
    </citation>
    <scope>IDENTIFICATION</scope>
    <source>
        <strain evidence="10">Jacobina</strain>
    </source>
</reference>
<dbReference type="GO" id="GO:0005085">
    <property type="term" value="F:guanyl-nucleotide exchange factor activity"/>
    <property type="evidence" value="ECO:0007669"/>
    <property type="project" value="InterPro"/>
</dbReference>
<feature type="domain" description="PH" evidence="8">
    <location>
        <begin position="187"/>
        <end position="290"/>
    </location>
</feature>
<accession>A0A1B0CAU8</accession>
<feature type="region of interest" description="Disordered" evidence="7">
    <location>
        <begin position="744"/>
        <end position="807"/>
    </location>
</feature>
<dbReference type="AlphaFoldDB" id="A0A1B0CAU8"/>
<dbReference type="InterPro" id="IPR041020">
    <property type="entry name" value="PH_16"/>
</dbReference>
<dbReference type="InterPro" id="IPR035899">
    <property type="entry name" value="DBL_dom_sf"/>
</dbReference>
<evidence type="ECO:0008006" key="12">
    <source>
        <dbReference type="Google" id="ProtNLM"/>
    </source>
</evidence>
<evidence type="ECO:0000256" key="6">
    <source>
        <dbReference type="SAM" id="Coils"/>
    </source>
</evidence>
<comment type="subcellular location">
    <subcellularLocation>
        <location evidence="1">Cytoplasm</location>
    </subcellularLocation>
</comment>
<dbReference type="Pfam" id="PF17838">
    <property type="entry name" value="PH_16"/>
    <property type="match status" value="1"/>
</dbReference>
<keyword evidence="4" id="KW-0862">Zinc</keyword>
<dbReference type="InterPro" id="IPR051632">
    <property type="entry name" value="Rho_GEF"/>
</dbReference>
<feature type="domain" description="DH" evidence="9">
    <location>
        <begin position="1"/>
        <end position="146"/>
    </location>
</feature>
<dbReference type="SUPFAM" id="SSF50729">
    <property type="entry name" value="PH domain-like"/>
    <property type="match status" value="1"/>
</dbReference>
<dbReference type="EMBL" id="AJWK01004273">
    <property type="status" value="NOT_ANNOTATED_CDS"/>
    <property type="molecule type" value="Genomic_DNA"/>
</dbReference>
<keyword evidence="2" id="KW-0963">Cytoplasm</keyword>
<dbReference type="EMBL" id="AJWK01004274">
    <property type="status" value="NOT_ANNOTATED_CDS"/>
    <property type="molecule type" value="Genomic_DNA"/>
</dbReference>
<evidence type="ECO:0000259" key="9">
    <source>
        <dbReference type="PROSITE" id="PS50010"/>
    </source>
</evidence>
<dbReference type="Pfam" id="PF00621">
    <property type="entry name" value="RhoGEF"/>
    <property type="match status" value="1"/>
</dbReference>
<feature type="compositionally biased region" description="Polar residues" evidence="7">
    <location>
        <begin position="748"/>
        <end position="765"/>
    </location>
</feature>
<dbReference type="EnsemblMetazoa" id="LLOJ001160-RA">
    <property type="protein sequence ID" value="LLOJ001160-PA"/>
    <property type="gene ID" value="LLOJ001160"/>
</dbReference>
<dbReference type="CDD" id="cd15789">
    <property type="entry name" value="PH_ARHGEF2_18_like"/>
    <property type="match status" value="1"/>
</dbReference>
<evidence type="ECO:0000256" key="3">
    <source>
        <dbReference type="ARBA" id="ARBA00022553"/>
    </source>
</evidence>
<dbReference type="Gene3D" id="2.30.29.30">
    <property type="entry name" value="Pleckstrin-homology domain (PH domain)/Phosphotyrosine-binding domain (PTB)"/>
    <property type="match status" value="1"/>
</dbReference>
<protein>
    <recommendedName>
        <fullName evidence="12">Guanine nucleotide exchange factor</fullName>
    </recommendedName>
</protein>
<evidence type="ECO:0000256" key="1">
    <source>
        <dbReference type="ARBA" id="ARBA00004496"/>
    </source>
</evidence>
<dbReference type="GO" id="GO:0008270">
    <property type="term" value="F:zinc ion binding"/>
    <property type="evidence" value="ECO:0007669"/>
    <property type="project" value="UniProtKB-KW"/>
</dbReference>
<dbReference type="EMBL" id="AJWK01004272">
    <property type="status" value="NOT_ANNOTATED_CDS"/>
    <property type="molecule type" value="Genomic_DNA"/>
</dbReference>
<keyword evidence="11" id="KW-1185">Reference proteome</keyword>
<dbReference type="PANTHER" id="PTHR13944">
    <property type="entry name" value="AGAP007712-PA"/>
    <property type="match status" value="1"/>
</dbReference>